<organism evidence="2 3">
    <name type="scientific">Kitasatospora albolonga</name>
    <dbReference type="NCBI Taxonomy" id="68173"/>
    <lineage>
        <taxon>Bacteria</taxon>
        <taxon>Bacillati</taxon>
        <taxon>Actinomycetota</taxon>
        <taxon>Actinomycetes</taxon>
        <taxon>Kitasatosporales</taxon>
        <taxon>Streptomycetaceae</taxon>
        <taxon>Kitasatospora</taxon>
    </lineage>
</organism>
<name>A0ABC8BV17_9ACTN</name>
<evidence type="ECO:0000313" key="2">
    <source>
        <dbReference type="EMBL" id="ARF73693.1"/>
    </source>
</evidence>
<protein>
    <submittedName>
        <fullName evidence="2">DUF397 domain-containing protein</fullName>
    </submittedName>
</protein>
<dbReference type="EMBL" id="CP020563">
    <property type="protein sequence ID" value="ARF73693.1"/>
    <property type="molecule type" value="Genomic_DNA"/>
</dbReference>
<dbReference type="AlphaFoldDB" id="A0ABC8BV17"/>
<evidence type="ECO:0000313" key="3">
    <source>
        <dbReference type="Proteomes" id="UP000192251"/>
    </source>
</evidence>
<keyword evidence="3" id="KW-1185">Reference proteome</keyword>
<proteinExistence type="predicted"/>
<dbReference type="Pfam" id="PF04149">
    <property type="entry name" value="DUF397"/>
    <property type="match status" value="1"/>
</dbReference>
<accession>A0ABC8BV17</accession>
<reference evidence="2 3" key="1">
    <citation type="submission" date="2017-04" db="EMBL/GenBank/DDBJ databases">
        <title>The complete genome sequence of Streptomyces albolongus YIM 101047, the producer of novel bafilomycins and novel odoriferous sesquiterpenoids.</title>
        <authorList>
            <person name="Yin M."/>
            <person name="Jiang Y."/>
        </authorList>
    </citation>
    <scope>NUCLEOTIDE SEQUENCE [LARGE SCALE GENOMIC DNA]</scope>
    <source>
        <strain evidence="2 3">YIM 101047</strain>
    </source>
</reference>
<feature type="domain" description="DUF397" evidence="1">
    <location>
        <begin position="17"/>
        <end position="68"/>
    </location>
</feature>
<dbReference type="InterPro" id="IPR007278">
    <property type="entry name" value="DUF397"/>
</dbReference>
<dbReference type="Proteomes" id="UP000192251">
    <property type="component" value="Chromosome"/>
</dbReference>
<sequence>MAESAGGRSVRVSGFRFEKSSHSSGDGECVEVARNIPTTIAVRDSTRPGGPVVTVAPAAWDAFTADLRRPQQP</sequence>
<evidence type="ECO:0000259" key="1">
    <source>
        <dbReference type="Pfam" id="PF04149"/>
    </source>
</evidence>
<gene>
    <name evidence="2" type="ORF">B7C62_16545</name>
</gene>
<dbReference type="KEGG" id="kab:B7C62_16545"/>